<keyword evidence="2" id="KW-0012">Acyltransferase</keyword>
<feature type="domain" description="N-acetyltransferase" evidence="4">
    <location>
        <begin position="34"/>
        <end position="183"/>
    </location>
</feature>
<sequence length="414" mass="45958">MVRLSDAKGVPTMSANALQTPTTPAPTPRHRAPFAIRAGRLADIPALVRLEETCFETDRLSRRSFHHMLTKAKASLFVAQAEGTDGELLGYGIVLFHLGTALARLYSLAVHPEARGRGIGVRLLDYAEAETRAHDCVALRLEVRTDNAAAIALYESRGYRRLAPLPHYYEDESDGWRYEKRMKFSPAPSVPQVPYYHQTTDFTCGPACLMMAMSALDPARPIDPDDEIRIWREATTIFMTSGHGGCGPFGLSLAAHRRGFQVRTIVTRSGPLFLESVRSVEKKRIMERAQASVRADFRAAGLKAEIAPITADTLKQALDDGWIPILLISSYRFNAEKVPHWIVVTGVDDRFLLVHDPDMDDDLLKTDVDCVHVPVPRSAFDSMARYGRSRLQAAVLLRGKATVRKKTAGKEHDA</sequence>
<dbReference type="InterPro" id="IPR000182">
    <property type="entry name" value="GNAT_dom"/>
</dbReference>
<evidence type="ECO:0000313" key="6">
    <source>
        <dbReference type="Proteomes" id="UP000630353"/>
    </source>
</evidence>
<organism evidence="5 6">
    <name type="scientific">Thalassobaculum fulvum</name>
    <dbReference type="NCBI Taxonomy" id="1633335"/>
    <lineage>
        <taxon>Bacteria</taxon>
        <taxon>Pseudomonadati</taxon>
        <taxon>Pseudomonadota</taxon>
        <taxon>Alphaproteobacteria</taxon>
        <taxon>Rhodospirillales</taxon>
        <taxon>Thalassobaculaceae</taxon>
        <taxon>Thalassobaculum</taxon>
    </lineage>
</organism>
<dbReference type="InterPro" id="IPR021770">
    <property type="entry name" value="DUF3335"/>
</dbReference>
<dbReference type="AlphaFoldDB" id="A0A918XTY5"/>
<dbReference type="PANTHER" id="PTHR43877">
    <property type="entry name" value="AMINOALKYLPHOSPHONATE N-ACETYLTRANSFERASE-RELATED-RELATED"/>
    <property type="match status" value="1"/>
</dbReference>
<dbReference type="Pfam" id="PF11814">
    <property type="entry name" value="DUF3335"/>
    <property type="match status" value="1"/>
</dbReference>
<dbReference type="InterPro" id="IPR016181">
    <property type="entry name" value="Acyl_CoA_acyltransferase"/>
</dbReference>
<evidence type="ECO:0000313" key="5">
    <source>
        <dbReference type="EMBL" id="GHD54777.1"/>
    </source>
</evidence>
<feature type="region of interest" description="Disordered" evidence="3">
    <location>
        <begin position="1"/>
        <end position="30"/>
    </location>
</feature>
<protein>
    <submittedName>
        <fullName evidence="5">GNAT family N-acetyltransferase</fullName>
    </submittedName>
</protein>
<evidence type="ECO:0000259" key="4">
    <source>
        <dbReference type="PROSITE" id="PS51186"/>
    </source>
</evidence>
<dbReference type="PROSITE" id="PS51186">
    <property type="entry name" value="GNAT"/>
    <property type="match status" value="1"/>
</dbReference>
<dbReference type="EMBL" id="BMZS01000007">
    <property type="protein sequence ID" value="GHD54777.1"/>
    <property type="molecule type" value="Genomic_DNA"/>
</dbReference>
<name>A0A918XTY5_9PROT</name>
<dbReference type="GO" id="GO:0016747">
    <property type="term" value="F:acyltransferase activity, transferring groups other than amino-acyl groups"/>
    <property type="evidence" value="ECO:0007669"/>
    <property type="project" value="InterPro"/>
</dbReference>
<dbReference type="Gene3D" id="3.40.630.30">
    <property type="match status" value="1"/>
</dbReference>
<reference evidence="5" key="2">
    <citation type="submission" date="2020-09" db="EMBL/GenBank/DDBJ databases">
        <authorList>
            <person name="Sun Q."/>
            <person name="Kim S."/>
        </authorList>
    </citation>
    <scope>NUCLEOTIDE SEQUENCE</scope>
    <source>
        <strain evidence="5">KCTC 42651</strain>
    </source>
</reference>
<dbReference type="InterPro" id="IPR050832">
    <property type="entry name" value="Bact_Acetyltransf"/>
</dbReference>
<accession>A0A918XTY5</accession>
<evidence type="ECO:0000256" key="1">
    <source>
        <dbReference type="ARBA" id="ARBA00022679"/>
    </source>
</evidence>
<dbReference type="CDD" id="cd04301">
    <property type="entry name" value="NAT_SF"/>
    <property type="match status" value="1"/>
</dbReference>
<proteinExistence type="predicted"/>
<evidence type="ECO:0000256" key="2">
    <source>
        <dbReference type="ARBA" id="ARBA00023315"/>
    </source>
</evidence>
<keyword evidence="6" id="KW-1185">Reference proteome</keyword>
<comment type="caution">
    <text evidence="5">The sequence shown here is derived from an EMBL/GenBank/DDBJ whole genome shotgun (WGS) entry which is preliminary data.</text>
</comment>
<dbReference type="Proteomes" id="UP000630353">
    <property type="component" value="Unassembled WGS sequence"/>
</dbReference>
<evidence type="ECO:0000256" key="3">
    <source>
        <dbReference type="SAM" id="MobiDB-lite"/>
    </source>
</evidence>
<dbReference type="Pfam" id="PF00583">
    <property type="entry name" value="Acetyltransf_1"/>
    <property type="match status" value="1"/>
</dbReference>
<reference evidence="5" key="1">
    <citation type="journal article" date="2014" name="Int. J. Syst. Evol. Microbiol.">
        <title>Complete genome sequence of Corynebacterium casei LMG S-19264T (=DSM 44701T), isolated from a smear-ripened cheese.</title>
        <authorList>
            <consortium name="US DOE Joint Genome Institute (JGI-PGF)"/>
            <person name="Walter F."/>
            <person name="Albersmeier A."/>
            <person name="Kalinowski J."/>
            <person name="Ruckert C."/>
        </authorList>
    </citation>
    <scope>NUCLEOTIDE SEQUENCE</scope>
    <source>
        <strain evidence="5">KCTC 42651</strain>
    </source>
</reference>
<dbReference type="SUPFAM" id="SSF55729">
    <property type="entry name" value="Acyl-CoA N-acyltransferases (Nat)"/>
    <property type="match status" value="1"/>
</dbReference>
<gene>
    <name evidence="5" type="ORF">GCM10017083_32910</name>
</gene>
<dbReference type="PANTHER" id="PTHR43877:SF2">
    <property type="entry name" value="AMINOALKYLPHOSPHONATE N-ACETYLTRANSFERASE-RELATED"/>
    <property type="match status" value="1"/>
</dbReference>
<keyword evidence="1" id="KW-0808">Transferase</keyword>